<dbReference type="Gene3D" id="3.40.50.620">
    <property type="entry name" value="HUPs"/>
    <property type="match status" value="1"/>
</dbReference>
<evidence type="ECO:0000256" key="7">
    <source>
        <dbReference type="ARBA" id="ARBA00023146"/>
    </source>
</evidence>
<dbReference type="InterPro" id="IPR001278">
    <property type="entry name" value="Arg-tRNA-ligase"/>
</dbReference>
<evidence type="ECO:0000256" key="4">
    <source>
        <dbReference type="ARBA" id="ARBA00022741"/>
    </source>
</evidence>
<keyword evidence="6 9" id="KW-0648">Protein biosynthesis</keyword>
<keyword evidence="7 9" id="KW-0030">Aminoacyl-tRNA synthetase</keyword>
<evidence type="ECO:0000259" key="10">
    <source>
        <dbReference type="SMART" id="SM00836"/>
    </source>
</evidence>
<dbReference type="InterPro" id="IPR014729">
    <property type="entry name" value="Rossmann-like_a/b/a_fold"/>
</dbReference>
<dbReference type="PANTHER" id="PTHR11956:SF5">
    <property type="entry name" value="ARGININE--TRNA LIGASE, CYTOPLASMIC"/>
    <property type="match status" value="1"/>
</dbReference>
<comment type="caution">
    <text evidence="12">The sequence shown here is derived from an EMBL/GenBank/DDBJ whole genome shotgun (WGS) entry which is preliminary data.</text>
</comment>
<dbReference type="InterPro" id="IPR009080">
    <property type="entry name" value="tRNAsynth_Ia_anticodon-bd"/>
</dbReference>
<sequence>MPSFWLHVKSHVAQRLTSASGVKVTPDDLVAPPRPELGDLAFGCFKVAKTLGKNPAEAAKDVVAKFGSADHLVASASADGPFVNVTLNTGEFIHRVIRDVEAAGAAYGSTDAGKGKALMLEYAQPNTHKEMHVGHLRNLVLGASLVKILSHAGWKVIPASYHGDVGAHVAKCLWWFVEKSRDNGVGTTSPESETKKSKKKIVDEKRSAAMGLSEKEVDAFLAAVPREKKTGKYLGEIYTQASREVETHEENKHTVSAVQKALESHDPIWNKLWLETRRWSLDEFTELFDELGIKIERQYLESEVVDEGQKIVDQLLTKGVAKVSEGAVIVDLEGKKLGMFLIRKSDGTSLYATKDLALAYLKQREYPKLGRSVLLVDGRQSLYFKQLFETLKLMGYTVPTEHVGYEFVTLKSGAMSSREGNIVTYQSFRDEVLKKTREETVKRHADWNDGKVTYTSWAVALAGMKFGMLRQDADKVFMFDLDAALSFEGQTGPYVQYTIVRLTSILKKAGNPSLGGGDTPDCRILKEPTEKALVLSLARFNDVFQRSADDMRPNRIAEWCIETSQLANAFYRDVKVIGASDAERDARLRLVSAAKDALTVGLDLLGIPVPEEM</sequence>
<name>A0A1F7UPK7_9BACT</name>
<dbReference type="EC" id="6.1.1.19" evidence="2"/>
<evidence type="ECO:0000256" key="3">
    <source>
        <dbReference type="ARBA" id="ARBA00022598"/>
    </source>
</evidence>
<keyword evidence="4 9" id="KW-0547">Nucleotide-binding</keyword>
<dbReference type="AlphaFoldDB" id="A0A1F7UPK7"/>
<comment type="catalytic activity">
    <reaction evidence="8">
        <text>tRNA(Arg) + L-arginine + ATP = L-arginyl-tRNA(Arg) + AMP + diphosphate</text>
        <dbReference type="Rhea" id="RHEA:20301"/>
        <dbReference type="Rhea" id="RHEA-COMP:9658"/>
        <dbReference type="Rhea" id="RHEA-COMP:9673"/>
        <dbReference type="ChEBI" id="CHEBI:30616"/>
        <dbReference type="ChEBI" id="CHEBI:32682"/>
        <dbReference type="ChEBI" id="CHEBI:33019"/>
        <dbReference type="ChEBI" id="CHEBI:78442"/>
        <dbReference type="ChEBI" id="CHEBI:78513"/>
        <dbReference type="ChEBI" id="CHEBI:456215"/>
        <dbReference type="EC" id="6.1.1.19"/>
    </reaction>
</comment>
<dbReference type="SUPFAM" id="SSF55190">
    <property type="entry name" value="Arginyl-tRNA synthetase (ArgRS), N-terminal 'additional' domain"/>
    <property type="match status" value="1"/>
</dbReference>
<evidence type="ECO:0000256" key="9">
    <source>
        <dbReference type="RuleBase" id="RU363038"/>
    </source>
</evidence>
<evidence type="ECO:0000256" key="6">
    <source>
        <dbReference type="ARBA" id="ARBA00022917"/>
    </source>
</evidence>
<keyword evidence="3 9" id="KW-0436">Ligase</keyword>
<gene>
    <name evidence="12" type="ORF">A3E39_00760</name>
</gene>
<dbReference type="Pfam" id="PF05746">
    <property type="entry name" value="DALR_1"/>
    <property type="match status" value="1"/>
</dbReference>
<evidence type="ECO:0000313" key="13">
    <source>
        <dbReference type="Proteomes" id="UP000176603"/>
    </source>
</evidence>
<evidence type="ECO:0000256" key="8">
    <source>
        <dbReference type="ARBA" id="ARBA00049339"/>
    </source>
</evidence>
<feature type="domain" description="Arginyl tRNA synthetase N-terminal" evidence="11">
    <location>
        <begin position="6"/>
        <end position="87"/>
    </location>
</feature>
<feature type="domain" description="DALR anticodon binding" evidence="10">
    <location>
        <begin position="495"/>
        <end position="613"/>
    </location>
</feature>
<dbReference type="FunFam" id="1.10.730.10:FF:000006">
    <property type="entry name" value="Arginyl-tRNA synthetase 2, mitochondrial"/>
    <property type="match status" value="1"/>
</dbReference>
<evidence type="ECO:0000313" key="12">
    <source>
        <dbReference type="EMBL" id="OGL79638.1"/>
    </source>
</evidence>
<dbReference type="EMBL" id="MGEH01000004">
    <property type="protein sequence ID" value="OGL79638.1"/>
    <property type="molecule type" value="Genomic_DNA"/>
</dbReference>
<dbReference type="PRINTS" id="PR01038">
    <property type="entry name" value="TRNASYNTHARG"/>
</dbReference>
<dbReference type="InterPro" id="IPR036695">
    <property type="entry name" value="Arg-tRNA-synth_N_sf"/>
</dbReference>
<accession>A0A1F7UPK7</accession>
<reference evidence="12 13" key="1">
    <citation type="journal article" date="2016" name="Nat. Commun.">
        <title>Thousands of microbial genomes shed light on interconnected biogeochemical processes in an aquifer system.</title>
        <authorList>
            <person name="Anantharaman K."/>
            <person name="Brown C.T."/>
            <person name="Hug L.A."/>
            <person name="Sharon I."/>
            <person name="Castelle C.J."/>
            <person name="Probst A.J."/>
            <person name="Thomas B.C."/>
            <person name="Singh A."/>
            <person name="Wilkins M.J."/>
            <person name="Karaoz U."/>
            <person name="Brodie E.L."/>
            <person name="Williams K.H."/>
            <person name="Hubbard S.S."/>
            <person name="Banfield J.F."/>
        </authorList>
    </citation>
    <scope>NUCLEOTIDE SEQUENCE [LARGE SCALE GENOMIC DNA]</scope>
</reference>
<dbReference type="GO" id="GO:0005524">
    <property type="term" value="F:ATP binding"/>
    <property type="evidence" value="ECO:0007669"/>
    <property type="project" value="UniProtKB-KW"/>
</dbReference>
<dbReference type="Pfam" id="PF03485">
    <property type="entry name" value="Arg_tRNA_synt_N"/>
    <property type="match status" value="1"/>
</dbReference>
<evidence type="ECO:0000256" key="2">
    <source>
        <dbReference type="ARBA" id="ARBA00012837"/>
    </source>
</evidence>
<dbReference type="SMART" id="SM00836">
    <property type="entry name" value="DALR_1"/>
    <property type="match status" value="1"/>
</dbReference>
<evidence type="ECO:0000256" key="1">
    <source>
        <dbReference type="ARBA" id="ARBA00005594"/>
    </source>
</evidence>
<evidence type="ECO:0000259" key="11">
    <source>
        <dbReference type="SMART" id="SM01016"/>
    </source>
</evidence>
<evidence type="ECO:0000256" key="5">
    <source>
        <dbReference type="ARBA" id="ARBA00022840"/>
    </source>
</evidence>
<dbReference type="SUPFAM" id="SSF47323">
    <property type="entry name" value="Anticodon-binding domain of a subclass of class I aminoacyl-tRNA synthetases"/>
    <property type="match status" value="1"/>
</dbReference>
<dbReference type="Pfam" id="PF00750">
    <property type="entry name" value="tRNA-synt_1d"/>
    <property type="match status" value="1"/>
</dbReference>
<dbReference type="Gene3D" id="3.30.1360.70">
    <property type="entry name" value="Arginyl tRNA synthetase N-terminal domain"/>
    <property type="match status" value="1"/>
</dbReference>
<keyword evidence="5 9" id="KW-0067">ATP-binding</keyword>
<organism evidence="12 13">
    <name type="scientific">Candidatus Uhrbacteria bacterium RIFCSPHIGHO2_12_FULL_60_25</name>
    <dbReference type="NCBI Taxonomy" id="1802399"/>
    <lineage>
        <taxon>Bacteria</taxon>
        <taxon>Candidatus Uhriibacteriota</taxon>
    </lineage>
</organism>
<dbReference type="InterPro" id="IPR005148">
    <property type="entry name" value="Arg-tRNA-synth_N"/>
</dbReference>
<dbReference type="GO" id="GO:0004814">
    <property type="term" value="F:arginine-tRNA ligase activity"/>
    <property type="evidence" value="ECO:0007669"/>
    <property type="project" value="UniProtKB-EC"/>
</dbReference>
<dbReference type="SMART" id="SM01016">
    <property type="entry name" value="Arg_tRNA_synt_N"/>
    <property type="match status" value="1"/>
</dbReference>
<dbReference type="STRING" id="1802399.A3E39_00760"/>
<dbReference type="Proteomes" id="UP000176603">
    <property type="component" value="Unassembled WGS sequence"/>
</dbReference>
<dbReference type="SUPFAM" id="SSF52374">
    <property type="entry name" value="Nucleotidylyl transferase"/>
    <property type="match status" value="1"/>
</dbReference>
<dbReference type="InterPro" id="IPR008909">
    <property type="entry name" value="DALR_anticod-bd"/>
</dbReference>
<dbReference type="PANTHER" id="PTHR11956">
    <property type="entry name" value="ARGINYL-TRNA SYNTHETASE"/>
    <property type="match status" value="1"/>
</dbReference>
<proteinExistence type="inferred from homology"/>
<dbReference type="GO" id="GO:0005737">
    <property type="term" value="C:cytoplasm"/>
    <property type="evidence" value="ECO:0007669"/>
    <property type="project" value="InterPro"/>
</dbReference>
<protein>
    <recommendedName>
        <fullName evidence="2">arginine--tRNA ligase</fullName>
        <ecNumber evidence="2">6.1.1.19</ecNumber>
    </recommendedName>
</protein>
<dbReference type="GO" id="GO:0006420">
    <property type="term" value="P:arginyl-tRNA aminoacylation"/>
    <property type="evidence" value="ECO:0007669"/>
    <property type="project" value="InterPro"/>
</dbReference>
<dbReference type="InterPro" id="IPR035684">
    <property type="entry name" value="ArgRS_core"/>
</dbReference>
<comment type="similarity">
    <text evidence="1 9">Belongs to the class-I aminoacyl-tRNA synthetase family.</text>
</comment>
<dbReference type="Gene3D" id="1.10.730.10">
    <property type="entry name" value="Isoleucyl-tRNA Synthetase, Domain 1"/>
    <property type="match status" value="1"/>
</dbReference>